<dbReference type="SUPFAM" id="SSF51735">
    <property type="entry name" value="NAD(P)-binding Rossmann-fold domains"/>
    <property type="match status" value="1"/>
</dbReference>
<dbReference type="SUPFAM" id="SSF55347">
    <property type="entry name" value="Glyceraldehyde-3-phosphate dehydrogenase-like, C-terminal domain"/>
    <property type="match status" value="1"/>
</dbReference>
<dbReference type="RefSeq" id="WP_377261239.1">
    <property type="nucleotide sequence ID" value="NZ_JBHLUH010000084.1"/>
</dbReference>
<feature type="domain" description="Gfo/Idh/MocA-like oxidoreductase N-terminal" evidence="3">
    <location>
        <begin position="49"/>
        <end position="165"/>
    </location>
</feature>
<evidence type="ECO:0000256" key="2">
    <source>
        <dbReference type="SAM" id="MobiDB-lite"/>
    </source>
</evidence>
<evidence type="ECO:0000313" key="5">
    <source>
        <dbReference type="EMBL" id="MFC0533537.1"/>
    </source>
</evidence>
<proteinExistence type="predicted"/>
<dbReference type="Gene3D" id="3.30.360.10">
    <property type="entry name" value="Dihydrodipicolinate Reductase, domain 2"/>
    <property type="match status" value="1"/>
</dbReference>
<gene>
    <name evidence="5" type="ORF">ACFFIA_38615</name>
</gene>
<dbReference type="InterPro" id="IPR036291">
    <property type="entry name" value="NAD(P)-bd_dom_sf"/>
</dbReference>
<dbReference type="InterPro" id="IPR000683">
    <property type="entry name" value="Gfo/Idh/MocA-like_OxRdtase_N"/>
</dbReference>
<reference evidence="5 6" key="1">
    <citation type="submission" date="2024-09" db="EMBL/GenBank/DDBJ databases">
        <authorList>
            <person name="Sun Q."/>
            <person name="Mori K."/>
        </authorList>
    </citation>
    <scope>NUCLEOTIDE SEQUENCE [LARGE SCALE GENOMIC DNA]</scope>
    <source>
        <strain evidence="5 6">TBRC 3947</strain>
    </source>
</reference>
<accession>A0ABV6MGK4</accession>
<keyword evidence="1" id="KW-0560">Oxidoreductase</keyword>
<comment type="caution">
    <text evidence="5">The sequence shown here is derived from an EMBL/GenBank/DDBJ whole genome shotgun (WGS) entry which is preliminary data.</text>
</comment>
<dbReference type="Pfam" id="PF22725">
    <property type="entry name" value="GFO_IDH_MocA_C3"/>
    <property type="match status" value="1"/>
</dbReference>
<dbReference type="Gene3D" id="3.40.50.720">
    <property type="entry name" value="NAD(P)-binding Rossmann-like Domain"/>
    <property type="match status" value="1"/>
</dbReference>
<dbReference type="InterPro" id="IPR050463">
    <property type="entry name" value="Gfo/Idh/MocA_oxidrdct_glycsds"/>
</dbReference>
<protein>
    <submittedName>
        <fullName evidence="5">Gfo/Idh/MocA family protein</fullName>
    </submittedName>
</protein>
<keyword evidence="6" id="KW-1185">Reference proteome</keyword>
<sequence>MSESREATDLDLGGGRAPSDGAWLAQGESREAAGLAAGLGHGGRVPCGRVALIGANGHGRWHRRQIPALREAGVAELVALVDVRPVEPGPDSVPHFTDHREMLRETRPDAVVICTPPHTHRPIATDALRAGADVLLEKPPVLSLAEHRALSEVLAETGRACQIGFQALGSAALAELRRSIAYGVVGTVTGVSTVASWQRDDAYYQRSPWAGRRTVDGRPALDGALANPLAHAWMQCLAIMDDDPPVGVELERYRCRDIEVDDTATMRITLASGRPILVAVTLCGEEKIEGEVIVHGTAGKAVLEYPTDRLKLPGDADFRAIPGRASLLENLLRHRADGTPLIVPLARTEPFTAVLDVLNSAPVPAFLGGDVVVEEGETPARTVMIRGVDAALRQAAERLALLSEVPVPWAVDPHRVRLTATPETELQTTETTVR</sequence>
<name>A0ABV6MGK4_9ACTN</name>
<evidence type="ECO:0000259" key="3">
    <source>
        <dbReference type="Pfam" id="PF01408"/>
    </source>
</evidence>
<dbReference type="Proteomes" id="UP001589867">
    <property type="component" value="Unassembled WGS sequence"/>
</dbReference>
<dbReference type="PANTHER" id="PTHR43818:SF11">
    <property type="entry name" value="BCDNA.GH03377"/>
    <property type="match status" value="1"/>
</dbReference>
<dbReference type="EMBL" id="JBHLUH010000084">
    <property type="protein sequence ID" value="MFC0533537.1"/>
    <property type="molecule type" value="Genomic_DNA"/>
</dbReference>
<evidence type="ECO:0000259" key="4">
    <source>
        <dbReference type="Pfam" id="PF22725"/>
    </source>
</evidence>
<evidence type="ECO:0000256" key="1">
    <source>
        <dbReference type="ARBA" id="ARBA00023002"/>
    </source>
</evidence>
<evidence type="ECO:0000313" key="6">
    <source>
        <dbReference type="Proteomes" id="UP001589867"/>
    </source>
</evidence>
<feature type="domain" description="GFO/IDH/MocA-like oxidoreductase" evidence="4">
    <location>
        <begin position="174"/>
        <end position="301"/>
    </location>
</feature>
<feature type="region of interest" description="Disordered" evidence="2">
    <location>
        <begin position="1"/>
        <end position="22"/>
    </location>
</feature>
<dbReference type="InterPro" id="IPR055170">
    <property type="entry name" value="GFO_IDH_MocA-like_dom"/>
</dbReference>
<dbReference type="Pfam" id="PF01408">
    <property type="entry name" value="GFO_IDH_MocA"/>
    <property type="match status" value="1"/>
</dbReference>
<dbReference type="PANTHER" id="PTHR43818">
    <property type="entry name" value="BCDNA.GH03377"/>
    <property type="match status" value="1"/>
</dbReference>
<organism evidence="5 6">
    <name type="scientific">Phytohabitans kaempferiae</name>
    <dbReference type="NCBI Taxonomy" id="1620943"/>
    <lineage>
        <taxon>Bacteria</taxon>
        <taxon>Bacillati</taxon>
        <taxon>Actinomycetota</taxon>
        <taxon>Actinomycetes</taxon>
        <taxon>Micromonosporales</taxon>
        <taxon>Micromonosporaceae</taxon>
    </lineage>
</organism>